<evidence type="ECO:0000313" key="1">
    <source>
        <dbReference type="EMBL" id="PVM88619.1"/>
    </source>
</evidence>
<evidence type="ECO:0000313" key="2">
    <source>
        <dbReference type="Proteomes" id="UP000245073"/>
    </source>
</evidence>
<dbReference type="SUPFAM" id="SSF100879">
    <property type="entry name" value="Lesion bypass DNA polymerase (Y-family), little finger domain"/>
    <property type="match status" value="1"/>
</dbReference>
<reference evidence="1 2" key="1">
    <citation type="submission" date="2018-04" db="EMBL/GenBank/DDBJ databases">
        <title>The genome sequence of Caulobacter sp. 744.</title>
        <authorList>
            <person name="Gao J."/>
            <person name="Sun J."/>
        </authorList>
    </citation>
    <scope>NUCLEOTIDE SEQUENCE [LARGE SCALE GENOMIC DNA]</scope>
    <source>
        <strain evidence="1 2">774</strain>
    </source>
</reference>
<gene>
    <name evidence="1" type="ORF">DDF67_13230</name>
</gene>
<dbReference type="GO" id="GO:0006281">
    <property type="term" value="P:DNA repair"/>
    <property type="evidence" value="ECO:0007669"/>
    <property type="project" value="InterPro"/>
</dbReference>
<dbReference type="Proteomes" id="UP000245073">
    <property type="component" value="Unassembled WGS sequence"/>
</dbReference>
<accession>A0A2T9JY39</accession>
<organism evidence="1 2">
    <name type="scientific">Caulobacter endophyticus</name>
    <dbReference type="NCBI Taxonomy" id="2172652"/>
    <lineage>
        <taxon>Bacteria</taxon>
        <taxon>Pseudomonadati</taxon>
        <taxon>Pseudomonadota</taxon>
        <taxon>Alphaproteobacteria</taxon>
        <taxon>Caulobacterales</taxon>
        <taxon>Caulobacteraceae</taxon>
        <taxon>Caulobacter</taxon>
    </lineage>
</organism>
<dbReference type="GO" id="GO:0003684">
    <property type="term" value="F:damaged DNA binding"/>
    <property type="evidence" value="ECO:0007669"/>
    <property type="project" value="InterPro"/>
</dbReference>
<name>A0A2T9JY39_9CAUL</name>
<dbReference type="RefSeq" id="WP_109101349.1">
    <property type="nucleotide sequence ID" value="NZ_QDKQ01000046.1"/>
</dbReference>
<dbReference type="InterPro" id="IPR036775">
    <property type="entry name" value="DNA_pol_Y-fam_lit_finger_sf"/>
</dbReference>
<dbReference type="EMBL" id="QDKQ01000046">
    <property type="protein sequence ID" value="PVM88619.1"/>
    <property type="molecule type" value="Genomic_DNA"/>
</dbReference>
<dbReference type="AlphaFoldDB" id="A0A2T9JY39"/>
<sequence length="96" mass="10304">MAGGWTLDGGVLDQIEDTVTDGVLSARARLPAGESLLFCVECGEDIYGIARGVDDRPVNPDRERKSSGSETTFETNLLDTTRIETEIAALAEKVFA</sequence>
<proteinExistence type="predicted"/>
<keyword evidence="2" id="KW-1185">Reference proteome</keyword>
<dbReference type="OrthoDB" id="962301at2"/>
<comment type="caution">
    <text evidence="1">The sequence shown here is derived from an EMBL/GenBank/DDBJ whole genome shotgun (WGS) entry which is preliminary data.</text>
</comment>
<protein>
    <submittedName>
        <fullName evidence="1">Uncharacterized protein</fullName>
    </submittedName>
</protein>